<dbReference type="NCBIfam" id="TIGR00778">
    <property type="entry name" value="ahpD_dom"/>
    <property type="match status" value="1"/>
</dbReference>
<keyword evidence="3" id="KW-1185">Reference proteome</keyword>
<proteinExistence type="predicted"/>
<sequence>MSRIHTPALDTATGATAEVYAQIRKGAGSVPNTYAAIGALNPAALKAMLQADSVLAAGTLSKQDQETIRLAVSAATGCDYCEAAHSLLAKLAGLKPDALKQIRKGEATGDAKRDALVRFVRNLVKTSGTVSDEDFAAIKNAGYTDTQLVDISLAIAGITFTNMFNRINDTTLDFPAVT</sequence>
<dbReference type="PANTHER" id="PTHR35446">
    <property type="entry name" value="SI:CH211-175M2.5"/>
    <property type="match status" value="1"/>
</dbReference>
<protein>
    <submittedName>
        <fullName evidence="2">Peroxidase-related enzyme</fullName>
    </submittedName>
</protein>
<name>A0ABW8INR9_9GAMM</name>
<keyword evidence="2" id="KW-0560">Oxidoreductase</keyword>
<dbReference type="NCBIfam" id="TIGR01926">
    <property type="entry name" value="peroxid_rel"/>
    <property type="match status" value="1"/>
</dbReference>
<accession>A0ABW8INR9</accession>
<evidence type="ECO:0000313" key="2">
    <source>
        <dbReference type="EMBL" id="MFK2856375.1"/>
    </source>
</evidence>
<dbReference type="Proteomes" id="UP001620409">
    <property type="component" value="Unassembled WGS sequence"/>
</dbReference>
<feature type="domain" description="Carboxymuconolactone decarboxylase-like" evidence="1">
    <location>
        <begin position="42"/>
        <end position="103"/>
    </location>
</feature>
<evidence type="ECO:0000313" key="3">
    <source>
        <dbReference type="Proteomes" id="UP001620409"/>
    </source>
</evidence>
<dbReference type="InterPro" id="IPR004675">
    <property type="entry name" value="AhpD_core"/>
</dbReference>
<comment type="caution">
    <text evidence="2">The sequence shown here is derived from an EMBL/GenBank/DDBJ whole genome shotgun (WGS) entry which is preliminary data.</text>
</comment>
<evidence type="ECO:0000259" key="1">
    <source>
        <dbReference type="Pfam" id="PF02627"/>
    </source>
</evidence>
<dbReference type="GO" id="GO:0004601">
    <property type="term" value="F:peroxidase activity"/>
    <property type="evidence" value="ECO:0007669"/>
    <property type="project" value="UniProtKB-KW"/>
</dbReference>
<dbReference type="InterPro" id="IPR010195">
    <property type="entry name" value="Uncharacterised_peroxidase-rel"/>
</dbReference>
<dbReference type="RefSeq" id="WP_380014995.1">
    <property type="nucleotide sequence ID" value="NZ_JADIKI010000023.1"/>
</dbReference>
<reference evidence="2 3" key="1">
    <citation type="submission" date="2020-10" db="EMBL/GenBank/DDBJ databases">
        <title>Phylogeny of dyella-like bacteria.</title>
        <authorList>
            <person name="Fu J."/>
        </authorList>
    </citation>
    <scope>NUCLEOTIDE SEQUENCE [LARGE SCALE GENOMIC DNA]</scope>
    <source>
        <strain evidence="2 3">DHG40</strain>
    </source>
</reference>
<organism evidence="2 3">
    <name type="scientific">Dyella humi</name>
    <dbReference type="NCBI Taxonomy" id="1770547"/>
    <lineage>
        <taxon>Bacteria</taxon>
        <taxon>Pseudomonadati</taxon>
        <taxon>Pseudomonadota</taxon>
        <taxon>Gammaproteobacteria</taxon>
        <taxon>Lysobacterales</taxon>
        <taxon>Rhodanobacteraceae</taxon>
        <taxon>Dyella</taxon>
    </lineage>
</organism>
<keyword evidence="2" id="KW-0575">Peroxidase</keyword>
<dbReference type="SUPFAM" id="SSF69118">
    <property type="entry name" value="AhpD-like"/>
    <property type="match status" value="1"/>
</dbReference>
<dbReference type="InterPro" id="IPR029032">
    <property type="entry name" value="AhpD-like"/>
</dbReference>
<dbReference type="InterPro" id="IPR003779">
    <property type="entry name" value="CMD-like"/>
</dbReference>
<dbReference type="EMBL" id="JADIKI010000023">
    <property type="protein sequence ID" value="MFK2856375.1"/>
    <property type="molecule type" value="Genomic_DNA"/>
</dbReference>
<gene>
    <name evidence="2" type="ORF">ISP18_17345</name>
</gene>
<dbReference type="Pfam" id="PF02627">
    <property type="entry name" value="CMD"/>
    <property type="match status" value="1"/>
</dbReference>
<dbReference type="Gene3D" id="1.20.1290.10">
    <property type="entry name" value="AhpD-like"/>
    <property type="match status" value="1"/>
</dbReference>
<dbReference type="PANTHER" id="PTHR35446:SF3">
    <property type="entry name" value="CMD DOMAIN-CONTAINING PROTEIN"/>
    <property type="match status" value="1"/>
</dbReference>